<feature type="region of interest" description="Disordered" evidence="1">
    <location>
        <begin position="1"/>
        <end position="24"/>
    </location>
</feature>
<dbReference type="Proteomes" id="UP000823388">
    <property type="component" value="Chromosome 1K"/>
</dbReference>
<reference evidence="2" key="1">
    <citation type="submission" date="2020-05" db="EMBL/GenBank/DDBJ databases">
        <title>WGS assembly of Panicum virgatum.</title>
        <authorList>
            <person name="Lovell J.T."/>
            <person name="Jenkins J."/>
            <person name="Shu S."/>
            <person name="Juenger T.E."/>
            <person name="Schmutz J."/>
        </authorList>
    </citation>
    <scope>NUCLEOTIDE SEQUENCE</scope>
    <source>
        <strain evidence="2">AP13</strain>
    </source>
</reference>
<dbReference type="EMBL" id="CM029037">
    <property type="protein sequence ID" value="KAG2658273.1"/>
    <property type="molecule type" value="Genomic_DNA"/>
</dbReference>
<proteinExistence type="predicted"/>
<comment type="caution">
    <text evidence="2">The sequence shown here is derived from an EMBL/GenBank/DDBJ whole genome shotgun (WGS) entry which is preliminary data.</text>
</comment>
<protein>
    <submittedName>
        <fullName evidence="2">Uncharacterized protein</fullName>
    </submittedName>
</protein>
<accession>A0A8T0XM59</accession>
<feature type="compositionally biased region" description="Low complexity" evidence="1">
    <location>
        <begin position="73"/>
        <end position="112"/>
    </location>
</feature>
<evidence type="ECO:0000313" key="3">
    <source>
        <dbReference type="Proteomes" id="UP000823388"/>
    </source>
</evidence>
<sequence length="240" mass="25758">MGPSTKIFCKTHQSRFPSREATEISASLSTIPLLSSLPFPSLAPLSCPPKSDDCSSNWAREKSRSDQDGADLSRSGPSRSTASSTRSGHPRAGGAAPRAEAAGAAPGTSSGGRWREPRWRRCWRPRARLRAPLRSGRGRRRRPAVHLPLGQSSAFNANLAGRALAKEVDVIHALVEVGSDTDGFARASAMDAHQAREARHIQQDSDPLPSPPLASARRLTSRPHLALPWLPPAAPLANRK</sequence>
<keyword evidence="3" id="KW-1185">Reference proteome</keyword>
<evidence type="ECO:0000313" key="2">
    <source>
        <dbReference type="EMBL" id="KAG2658273.1"/>
    </source>
</evidence>
<dbReference type="AlphaFoldDB" id="A0A8T0XM59"/>
<evidence type="ECO:0000256" key="1">
    <source>
        <dbReference type="SAM" id="MobiDB-lite"/>
    </source>
</evidence>
<feature type="region of interest" description="Disordered" evidence="1">
    <location>
        <begin position="45"/>
        <end position="116"/>
    </location>
</feature>
<name>A0A8T0XM59_PANVG</name>
<feature type="compositionally biased region" description="Basic and acidic residues" evidence="1">
    <location>
        <begin position="193"/>
        <end position="203"/>
    </location>
</feature>
<organism evidence="2 3">
    <name type="scientific">Panicum virgatum</name>
    <name type="common">Blackwell switchgrass</name>
    <dbReference type="NCBI Taxonomy" id="38727"/>
    <lineage>
        <taxon>Eukaryota</taxon>
        <taxon>Viridiplantae</taxon>
        <taxon>Streptophyta</taxon>
        <taxon>Embryophyta</taxon>
        <taxon>Tracheophyta</taxon>
        <taxon>Spermatophyta</taxon>
        <taxon>Magnoliopsida</taxon>
        <taxon>Liliopsida</taxon>
        <taxon>Poales</taxon>
        <taxon>Poaceae</taxon>
        <taxon>PACMAD clade</taxon>
        <taxon>Panicoideae</taxon>
        <taxon>Panicodae</taxon>
        <taxon>Paniceae</taxon>
        <taxon>Panicinae</taxon>
        <taxon>Panicum</taxon>
        <taxon>Panicum sect. Hiantes</taxon>
    </lineage>
</organism>
<feature type="region of interest" description="Disordered" evidence="1">
    <location>
        <begin position="192"/>
        <end position="219"/>
    </location>
</feature>
<gene>
    <name evidence="2" type="ORF">PVAP13_1KG250600</name>
</gene>